<dbReference type="InterPro" id="IPR017871">
    <property type="entry name" value="ABC_transporter-like_CS"/>
</dbReference>
<keyword evidence="6" id="KW-0472">Membrane</keyword>
<dbReference type="Gene3D" id="3.40.50.300">
    <property type="entry name" value="P-loop containing nucleotide triphosphate hydrolases"/>
    <property type="match status" value="1"/>
</dbReference>
<reference evidence="8 9" key="1">
    <citation type="submission" date="2019-08" db="EMBL/GenBank/DDBJ databases">
        <authorList>
            <person name="Lei W."/>
        </authorList>
    </citation>
    <scope>NUCLEOTIDE SEQUENCE [LARGE SCALE GENOMIC DNA]</scope>
    <source>
        <strain evidence="8 9">CCUG 58627</strain>
    </source>
</reference>
<dbReference type="Proteomes" id="UP000320791">
    <property type="component" value="Unassembled WGS sequence"/>
</dbReference>
<evidence type="ECO:0000256" key="1">
    <source>
        <dbReference type="ARBA" id="ARBA00004202"/>
    </source>
</evidence>
<dbReference type="PANTHER" id="PTHR42788:SF7">
    <property type="entry name" value="NITRATE ABC TRANSPORTER ATP-BINDING PROTEIN"/>
    <property type="match status" value="1"/>
</dbReference>
<dbReference type="PROSITE" id="PS00211">
    <property type="entry name" value="ABC_TRANSPORTER_1"/>
    <property type="match status" value="1"/>
</dbReference>
<dbReference type="GO" id="GO:0005886">
    <property type="term" value="C:plasma membrane"/>
    <property type="evidence" value="ECO:0007669"/>
    <property type="project" value="UniProtKB-SubCell"/>
</dbReference>
<proteinExistence type="predicted"/>
<keyword evidence="9" id="KW-1185">Reference proteome</keyword>
<evidence type="ECO:0000256" key="3">
    <source>
        <dbReference type="ARBA" id="ARBA00022475"/>
    </source>
</evidence>
<keyword evidence="4" id="KW-0547">Nucleotide-binding</keyword>
<dbReference type="InterPro" id="IPR050166">
    <property type="entry name" value="ABC_transporter_ATP-bind"/>
</dbReference>
<gene>
    <name evidence="8" type="ORF">FRX94_11580</name>
</gene>
<dbReference type="InterPro" id="IPR003593">
    <property type="entry name" value="AAA+_ATPase"/>
</dbReference>
<keyword evidence="3" id="KW-1003">Cell membrane</keyword>
<keyword evidence="2" id="KW-0813">Transport</keyword>
<dbReference type="GO" id="GO:0016887">
    <property type="term" value="F:ATP hydrolysis activity"/>
    <property type="evidence" value="ECO:0007669"/>
    <property type="project" value="InterPro"/>
</dbReference>
<evidence type="ECO:0000256" key="4">
    <source>
        <dbReference type="ARBA" id="ARBA00022741"/>
    </source>
</evidence>
<feature type="domain" description="ABC transporter" evidence="7">
    <location>
        <begin position="7"/>
        <end position="236"/>
    </location>
</feature>
<dbReference type="EMBL" id="VOHM01000033">
    <property type="protein sequence ID" value="TWT19471.1"/>
    <property type="molecule type" value="Genomic_DNA"/>
</dbReference>
<evidence type="ECO:0000313" key="9">
    <source>
        <dbReference type="Proteomes" id="UP000320791"/>
    </source>
</evidence>
<organism evidence="8 9">
    <name type="scientific">Corynebacterium canis</name>
    <dbReference type="NCBI Taxonomy" id="679663"/>
    <lineage>
        <taxon>Bacteria</taxon>
        <taxon>Bacillati</taxon>
        <taxon>Actinomycetota</taxon>
        <taxon>Actinomycetes</taxon>
        <taxon>Mycobacteriales</taxon>
        <taxon>Corynebacteriaceae</taxon>
        <taxon>Corynebacterium</taxon>
    </lineage>
</organism>
<keyword evidence="5 8" id="KW-0067">ATP-binding</keyword>
<sequence>MTNSSHVELRNITKSYGAAEVIAPTSVHIDEGQFVSILGPSGCGKSTILSMIAGLAFPSTGEVFAAGHAVTAPGPDRGMVFQHHALLPWMTAKGNIEFGLKSARPQLSRAERSEIADQFLQQVGLAHAASRRPARLSGGMQQRVGLARAFAVDPEILLLDEPFGALDALTRRELQLQLRNVWEANRRTVIMVTHDVDEAILLSDRILVMSHGPRSTIIADIEVATRSNHNELREHLLELLEHSPEQVHATLQYNTVP</sequence>
<comment type="caution">
    <text evidence="8">The sequence shown here is derived from an EMBL/GenBank/DDBJ whole genome shotgun (WGS) entry which is preliminary data.</text>
</comment>
<dbReference type="Pfam" id="PF00005">
    <property type="entry name" value="ABC_tran"/>
    <property type="match status" value="1"/>
</dbReference>
<dbReference type="RefSeq" id="WP_146325503.1">
    <property type="nucleotide sequence ID" value="NZ_BAABLR010000061.1"/>
</dbReference>
<dbReference type="AlphaFoldDB" id="A0A5C5TZB2"/>
<dbReference type="OrthoDB" id="8773773at2"/>
<dbReference type="InterPro" id="IPR003439">
    <property type="entry name" value="ABC_transporter-like_ATP-bd"/>
</dbReference>
<protein>
    <submittedName>
        <fullName evidence="8">ABC transporter ATP-binding protein</fullName>
    </submittedName>
</protein>
<dbReference type="CDD" id="cd03293">
    <property type="entry name" value="ABC_NrtD_SsuB_transporters"/>
    <property type="match status" value="1"/>
</dbReference>
<dbReference type="PANTHER" id="PTHR42788">
    <property type="entry name" value="TAURINE IMPORT ATP-BINDING PROTEIN-RELATED"/>
    <property type="match status" value="1"/>
</dbReference>
<evidence type="ECO:0000256" key="2">
    <source>
        <dbReference type="ARBA" id="ARBA00022448"/>
    </source>
</evidence>
<name>A0A5C5TZB2_9CORY</name>
<dbReference type="SUPFAM" id="SSF52540">
    <property type="entry name" value="P-loop containing nucleoside triphosphate hydrolases"/>
    <property type="match status" value="1"/>
</dbReference>
<accession>A0A5C5TZB2</accession>
<dbReference type="GO" id="GO:0005524">
    <property type="term" value="F:ATP binding"/>
    <property type="evidence" value="ECO:0007669"/>
    <property type="project" value="UniProtKB-KW"/>
</dbReference>
<evidence type="ECO:0000256" key="5">
    <source>
        <dbReference type="ARBA" id="ARBA00022840"/>
    </source>
</evidence>
<evidence type="ECO:0000259" key="7">
    <source>
        <dbReference type="PROSITE" id="PS50893"/>
    </source>
</evidence>
<evidence type="ECO:0000256" key="6">
    <source>
        <dbReference type="ARBA" id="ARBA00023136"/>
    </source>
</evidence>
<dbReference type="SMART" id="SM00382">
    <property type="entry name" value="AAA"/>
    <property type="match status" value="1"/>
</dbReference>
<evidence type="ECO:0000313" key="8">
    <source>
        <dbReference type="EMBL" id="TWT19471.1"/>
    </source>
</evidence>
<dbReference type="InterPro" id="IPR027417">
    <property type="entry name" value="P-loop_NTPase"/>
</dbReference>
<dbReference type="PROSITE" id="PS50893">
    <property type="entry name" value="ABC_TRANSPORTER_2"/>
    <property type="match status" value="1"/>
</dbReference>
<comment type="subcellular location">
    <subcellularLocation>
        <location evidence="1">Cell membrane</location>
        <topology evidence="1">Peripheral membrane protein</topology>
    </subcellularLocation>
</comment>